<protein>
    <submittedName>
        <fullName evidence="3">Phosphatidylserine/phosphatidylglycerophosphate/ cardiolipin synthase family protein</fullName>
    </submittedName>
</protein>
<dbReference type="Proteomes" id="UP000295411">
    <property type="component" value="Unassembled WGS sequence"/>
</dbReference>
<keyword evidence="1" id="KW-0472">Membrane</keyword>
<name>A0A4R5TZI5_9MICC</name>
<comment type="caution">
    <text evidence="3">The sequence shown here is derived from an EMBL/GenBank/DDBJ whole genome shotgun (WGS) entry which is preliminary data.</text>
</comment>
<evidence type="ECO:0000313" key="4">
    <source>
        <dbReference type="Proteomes" id="UP000295411"/>
    </source>
</evidence>
<proteinExistence type="predicted"/>
<feature type="transmembrane region" description="Helical" evidence="1">
    <location>
        <begin position="20"/>
        <end position="41"/>
    </location>
</feature>
<dbReference type="PROSITE" id="PS50035">
    <property type="entry name" value="PLD"/>
    <property type="match status" value="2"/>
</dbReference>
<dbReference type="InterPro" id="IPR001736">
    <property type="entry name" value="PLipase_D/transphosphatidylase"/>
</dbReference>
<reference evidence="3 4" key="1">
    <citation type="submission" date="2019-03" db="EMBL/GenBank/DDBJ databases">
        <title>Arthrobacter sp. nov., an bacterium isolated from biocrust in Mu Us Desert.</title>
        <authorList>
            <person name="Lixiong L."/>
        </authorList>
    </citation>
    <scope>NUCLEOTIDE SEQUENCE [LARGE SCALE GENOMIC DNA]</scope>
    <source>
        <strain evidence="3 4">SLN-3</strain>
    </source>
</reference>
<evidence type="ECO:0000313" key="3">
    <source>
        <dbReference type="EMBL" id="TDK26707.1"/>
    </source>
</evidence>
<keyword evidence="1" id="KW-0812">Transmembrane</keyword>
<evidence type="ECO:0000259" key="2">
    <source>
        <dbReference type="PROSITE" id="PS50035"/>
    </source>
</evidence>
<dbReference type="Pfam" id="PF13091">
    <property type="entry name" value="PLDc_2"/>
    <property type="match status" value="2"/>
</dbReference>
<accession>A0A4R5TZI5</accession>
<keyword evidence="4" id="KW-1185">Reference proteome</keyword>
<dbReference type="Gene3D" id="3.30.870.10">
    <property type="entry name" value="Endonuclease Chain A"/>
    <property type="match status" value="2"/>
</dbReference>
<dbReference type="SMART" id="SM00155">
    <property type="entry name" value="PLDc"/>
    <property type="match status" value="2"/>
</dbReference>
<evidence type="ECO:0000256" key="1">
    <source>
        <dbReference type="SAM" id="Phobius"/>
    </source>
</evidence>
<dbReference type="GO" id="GO:0030572">
    <property type="term" value="F:phosphatidyltransferase activity"/>
    <property type="evidence" value="ECO:0007669"/>
    <property type="project" value="UniProtKB-ARBA"/>
</dbReference>
<sequence length="417" mass="47118">MDSLNHRVVMEFATTALRRAALLFFGVQAAVIATAVLIDAVQKRIRRTREGFPRPGTFTTTISESTTTVYTYGEDLFNAMIEAIEKAEHEILLETYIWKGDAVGRRFRDAVNAAAARGVKVHVIYDGFANLVVRPSFYRFHPDVHVFRFPVLRPSVLFTNIRGTGLDHRKLMVVDDTIGFVGGYNIGSLYATKWRDTHLEITGPSVWELRQAFVSVWNLSAKRQAKMADTSAGFWEPRIRAVNNIPANLVFPIRGVYLDAINRATRSIYITTAYFIPDQQIMDALLRASQRGVDVRVILPEDSNHVVADCLSRGFYSSMLRCGVQVLLYQNAMIHAKTATVDGEWSTVGTANIDRLSLTGNYETNLEIFDKDLARTMEQIFEIDSSNTRLLTLEEWESRHVVARFSETVLAPLRPFL</sequence>
<dbReference type="EMBL" id="SMTK01000002">
    <property type="protein sequence ID" value="TDK26707.1"/>
    <property type="molecule type" value="Genomic_DNA"/>
</dbReference>
<dbReference type="InterPro" id="IPR025202">
    <property type="entry name" value="PLD-like_dom"/>
</dbReference>
<feature type="domain" description="PLD phosphodiesterase" evidence="2">
    <location>
        <begin position="330"/>
        <end position="357"/>
    </location>
</feature>
<feature type="domain" description="PLD phosphodiesterase" evidence="2">
    <location>
        <begin position="163"/>
        <end position="190"/>
    </location>
</feature>
<dbReference type="PANTHER" id="PTHR21248">
    <property type="entry name" value="CARDIOLIPIN SYNTHASE"/>
    <property type="match status" value="1"/>
</dbReference>
<gene>
    <name evidence="3" type="ORF">E2F48_05865</name>
</gene>
<dbReference type="CDD" id="cd09110">
    <property type="entry name" value="PLDc_CLS_1"/>
    <property type="match status" value="1"/>
</dbReference>
<organism evidence="3 4">
    <name type="scientific">Arthrobacter crusticola</name>
    <dbReference type="NCBI Taxonomy" id="2547960"/>
    <lineage>
        <taxon>Bacteria</taxon>
        <taxon>Bacillati</taxon>
        <taxon>Actinomycetota</taxon>
        <taxon>Actinomycetes</taxon>
        <taxon>Micrococcales</taxon>
        <taxon>Micrococcaceae</taxon>
        <taxon>Arthrobacter</taxon>
    </lineage>
</organism>
<dbReference type="RefSeq" id="WP_133403066.1">
    <property type="nucleotide sequence ID" value="NZ_SMTK01000002.1"/>
</dbReference>
<dbReference type="AlphaFoldDB" id="A0A4R5TZI5"/>
<dbReference type="SUPFAM" id="SSF56024">
    <property type="entry name" value="Phospholipase D/nuclease"/>
    <property type="match status" value="2"/>
</dbReference>
<keyword evidence="1" id="KW-1133">Transmembrane helix</keyword>
<dbReference type="CDD" id="cd09112">
    <property type="entry name" value="PLDc_CLS_2"/>
    <property type="match status" value="1"/>
</dbReference>
<dbReference type="PANTHER" id="PTHR21248:SF22">
    <property type="entry name" value="PHOSPHOLIPASE D"/>
    <property type="match status" value="1"/>
</dbReference>
<dbReference type="OrthoDB" id="9762009at2"/>
<dbReference type="GO" id="GO:0032049">
    <property type="term" value="P:cardiolipin biosynthetic process"/>
    <property type="evidence" value="ECO:0007669"/>
    <property type="project" value="UniProtKB-ARBA"/>
</dbReference>